<dbReference type="PANTHER" id="PTHR47739">
    <property type="entry name" value="TRNA1(VAL) (ADENINE(37)-N6)-METHYLTRANSFERASE"/>
    <property type="match status" value="1"/>
</dbReference>
<evidence type="ECO:0000259" key="1">
    <source>
        <dbReference type="Pfam" id="PF13847"/>
    </source>
</evidence>
<protein>
    <recommendedName>
        <fullName evidence="1">Methyltransferase domain-containing protein</fullName>
    </recommendedName>
</protein>
<feature type="domain" description="Methyltransferase" evidence="1">
    <location>
        <begin position="49"/>
        <end position="171"/>
    </location>
</feature>
<dbReference type="Pfam" id="PF13847">
    <property type="entry name" value="Methyltransf_31"/>
    <property type="match status" value="1"/>
</dbReference>
<dbReference type="GO" id="GO:0003676">
    <property type="term" value="F:nucleic acid binding"/>
    <property type="evidence" value="ECO:0007669"/>
    <property type="project" value="InterPro"/>
</dbReference>
<dbReference type="InterPro" id="IPR050210">
    <property type="entry name" value="tRNA_Adenine-N(6)_MTase"/>
</dbReference>
<reference evidence="2 3" key="1">
    <citation type="journal article" date="2016" name="Nat. Commun.">
        <title>Thousands of microbial genomes shed light on interconnected biogeochemical processes in an aquifer system.</title>
        <authorList>
            <person name="Anantharaman K."/>
            <person name="Brown C.T."/>
            <person name="Hug L.A."/>
            <person name="Sharon I."/>
            <person name="Castelle C.J."/>
            <person name="Probst A.J."/>
            <person name="Thomas B.C."/>
            <person name="Singh A."/>
            <person name="Wilkins M.J."/>
            <person name="Karaoz U."/>
            <person name="Brodie E.L."/>
            <person name="Williams K.H."/>
            <person name="Hubbard S.S."/>
            <person name="Banfield J.F."/>
        </authorList>
    </citation>
    <scope>NUCLEOTIDE SEQUENCE [LARGE SCALE GENOMIC DNA]</scope>
</reference>
<dbReference type="AlphaFoldDB" id="A0A1F7WKR5"/>
<gene>
    <name evidence="2" type="ORF">A2008_03800</name>
</gene>
<dbReference type="Gene3D" id="3.40.50.150">
    <property type="entry name" value="Vaccinia Virus protein VP39"/>
    <property type="match status" value="1"/>
</dbReference>
<dbReference type="InterPro" id="IPR029063">
    <property type="entry name" value="SAM-dependent_MTases_sf"/>
</dbReference>
<dbReference type="CDD" id="cd02440">
    <property type="entry name" value="AdoMet_MTases"/>
    <property type="match status" value="1"/>
</dbReference>
<dbReference type="STRING" id="1817813.A2008_03800"/>
<comment type="caution">
    <text evidence="2">The sequence shown here is derived from an EMBL/GenBank/DDBJ whole genome shotgun (WGS) entry which is preliminary data.</text>
</comment>
<dbReference type="PANTHER" id="PTHR47739:SF1">
    <property type="entry name" value="TRNA1(VAL) (ADENINE(37)-N6)-METHYLTRANSFERASE"/>
    <property type="match status" value="1"/>
</dbReference>
<organism evidence="2 3">
    <name type="scientific">Candidatus Wallbacteria bacterium GWC2_49_35</name>
    <dbReference type="NCBI Taxonomy" id="1817813"/>
    <lineage>
        <taxon>Bacteria</taxon>
        <taxon>Candidatus Walliibacteriota</taxon>
    </lineage>
</organism>
<evidence type="ECO:0000313" key="3">
    <source>
        <dbReference type="Proteomes" id="UP000178735"/>
    </source>
</evidence>
<proteinExistence type="predicted"/>
<dbReference type="InterPro" id="IPR025714">
    <property type="entry name" value="Methyltranfer_dom"/>
</dbReference>
<dbReference type="SUPFAM" id="SSF53335">
    <property type="entry name" value="S-adenosyl-L-methionine-dependent methyltransferases"/>
    <property type="match status" value="1"/>
</dbReference>
<dbReference type="GO" id="GO:0008168">
    <property type="term" value="F:methyltransferase activity"/>
    <property type="evidence" value="ECO:0007669"/>
    <property type="project" value="InterPro"/>
</dbReference>
<evidence type="ECO:0000313" key="2">
    <source>
        <dbReference type="EMBL" id="OGM03411.1"/>
    </source>
</evidence>
<dbReference type="InterPro" id="IPR002052">
    <property type="entry name" value="DNA_methylase_N6_adenine_CS"/>
</dbReference>
<accession>A0A1F7WKR5</accession>
<sequence length="236" mass="26491">MQKRHDTIIDSQLKILQSEDAFCYSTDTLLLLDFINANYIFPHVFKMAELGSGTGGLCIVAAKQNPNARVTGIEIQPQLNSLARESAQLNSLENIEFKDADLREIKKYFYPESFNLVAANPPYFRLGTGRVNSNSKKAQAKHEIKCTLSDVFAAASHLIKKTGAFFLIHHYSRIFDVFSLAAQHKFKLICFQPVYIDKSADGENASHCLFAFCKSYKKEPAVLAPKYIIEKGSAEK</sequence>
<name>A0A1F7WKR5_9BACT</name>
<dbReference type="Proteomes" id="UP000178735">
    <property type="component" value="Unassembled WGS sequence"/>
</dbReference>
<dbReference type="PROSITE" id="PS00092">
    <property type="entry name" value="N6_MTASE"/>
    <property type="match status" value="1"/>
</dbReference>
<dbReference type="EMBL" id="MGFH01000166">
    <property type="protein sequence ID" value="OGM03411.1"/>
    <property type="molecule type" value="Genomic_DNA"/>
</dbReference>
<dbReference type="GO" id="GO:0032259">
    <property type="term" value="P:methylation"/>
    <property type="evidence" value="ECO:0007669"/>
    <property type="project" value="InterPro"/>
</dbReference>